<sequence>MPSRDFDQLYLQYNHYTPFICHLCLIIPNYTWAVSGMLTVPALLPQNESRERDLLDRLVVGKSLFCTSFKLKPRSLSPKKIKQILKIKCYGWKCFAFLNLGQEWIFFICSGNYTYSLTVSVAAGRFANLLHRVRTRTKPKVQVRGAPRFEPPNPELKHQKQISTTYHPQGVLQYLGC</sequence>
<proteinExistence type="predicted"/>
<dbReference type="AlphaFoldDB" id="A0A9P5P388"/>
<dbReference type="Proteomes" id="UP000772434">
    <property type="component" value="Unassembled WGS sequence"/>
</dbReference>
<accession>A0A9P5P388</accession>
<evidence type="ECO:0000313" key="1">
    <source>
        <dbReference type="EMBL" id="KAF9022023.1"/>
    </source>
</evidence>
<dbReference type="EMBL" id="JADNRY010001047">
    <property type="protein sequence ID" value="KAF9022023.1"/>
    <property type="molecule type" value="Genomic_DNA"/>
</dbReference>
<organism evidence="1 2">
    <name type="scientific">Rhodocollybia butyracea</name>
    <dbReference type="NCBI Taxonomy" id="206335"/>
    <lineage>
        <taxon>Eukaryota</taxon>
        <taxon>Fungi</taxon>
        <taxon>Dikarya</taxon>
        <taxon>Basidiomycota</taxon>
        <taxon>Agaricomycotina</taxon>
        <taxon>Agaricomycetes</taxon>
        <taxon>Agaricomycetidae</taxon>
        <taxon>Agaricales</taxon>
        <taxon>Marasmiineae</taxon>
        <taxon>Omphalotaceae</taxon>
        <taxon>Rhodocollybia</taxon>
    </lineage>
</organism>
<keyword evidence="2" id="KW-1185">Reference proteome</keyword>
<comment type="caution">
    <text evidence="1">The sequence shown here is derived from an EMBL/GenBank/DDBJ whole genome shotgun (WGS) entry which is preliminary data.</text>
</comment>
<protein>
    <submittedName>
        <fullName evidence="1">Uncharacterized protein</fullName>
    </submittedName>
</protein>
<evidence type="ECO:0000313" key="2">
    <source>
        <dbReference type="Proteomes" id="UP000772434"/>
    </source>
</evidence>
<gene>
    <name evidence="1" type="ORF">BDP27DRAFT_1377457</name>
</gene>
<reference evidence="1" key="1">
    <citation type="submission" date="2020-11" db="EMBL/GenBank/DDBJ databases">
        <authorList>
            <consortium name="DOE Joint Genome Institute"/>
            <person name="Ahrendt S."/>
            <person name="Riley R."/>
            <person name="Andreopoulos W."/>
            <person name="Labutti K."/>
            <person name="Pangilinan J."/>
            <person name="Ruiz-Duenas F.J."/>
            <person name="Barrasa J.M."/>
            <person name="Sanchez-Garcia M."/>
            <person name="Camarero S."/>
            <person name="Miyauchi S."/>
            <person name="Serrano A."/>
            <person name="Linde D."/>
            <person name="Babiker R."/>
            <person name="Drula E."/>
            <person name="Ayuso-Fernandez I."/>
            <person name="Pacheco R."/>
            <person name="Padilla G."/>
            <person name="Ferreira P."/>
            <person name="Barriuso J."/>
            <person name="Kellner H."/>
            <person name="Castanera R."/>
            <person name="Alfaro M."/>
            <person name="Ramirez L."/>
            <person name="Pisabarro A.G."/>
            <person name="Kuo A."/>
            <person name="Tritt A."/>
            <person name="Lipzen A."/>
            <person name="He G."/>
            <person name="Yan M."/>
            <person name="Ng V."/>
            <person name="Cullen D."/>
            <person name="Martin F."/>
            <person name="Rosso M.-N."/>
            <person name="Henrissat B."/>
            <person name="Hibbett D."/>
            <person name="Martinez A.T."/>
            <person name="Grigoriev I.V."/>
        </authorList>
    </citation>
    <scope>NUCLEOTIDE SEQUENCE</scope>
    <source>
        <strain evidence="1">AH 40177</strain>
    </source>
</reference>
<name>A0A9P5P388_9AGAR</name>